<evidence type="ECO:0000256" key="1">
    <source>
        <dbReference type="SAM" id="MobiDB-lite"/>
    </source>
</evidence>
<feature type="region of interest" description="Disordered" evidence="1">
    <location>
        <begin position="133"/>
        <end position="215"/>
    </location>
</feature>
<proteinExistence type="predicted"/>
<keyword evidence="3" id="KW-1185">Reference proteome</keyword>
<protein>
    <submittedName>
        <fullName evidence="2">Uncharacterized protein</fullName>
    </submittedName>
</protein>
<comment type="caution">
    <text evidence="2">The sequence shown here is derived from an EMBL/GenBank/DDBJ whole genome shotgun (WGS) entry which is preliminary data.</text>
</comment>
<accession>A0A9P5QBH2</accession>
<reference evidence="2" key="1">
    <citation type="submission" date="2020-11" db="EMBL/GenBank/DDBJ databases">
        <authorList>
            <consortium name="DOE Joint Genome Institute"/>
            <person name="Ahrendt S."/>
            <person name="Riley R."/>
            <person name="Andreopoulos W."/>
            <person name="Labutti K."/>
            <person name="Pangilinan J."/>
            <person name="Ruiz-Duenas F.J."/>
            <person name="Barrasa J.M."/>
            <person name="Sanchez-Garcia M."/>
            <person name="Camarero S."/>
            <person name="Miyauchi S."/>
            <person name="Serrano A."/>
            <person name="Linde D."/>
            <person name="Babiker R."/>
            <person name="Drula E."/>
            <person name="Ayuso-Fernandez I."/>
            <person name="Pacheco R."/>
            <person name="Padilla G."/>
            <person name="Ferreira P."/>
            <person name="Barriuso J."/>
            <person name="Kellner H."/>
            <person name="Castanera R."/>
            <person name="Alfaro M."/>
            <person name="Ramirez L."/>
            <person name="Pisabarro A.G."/>
            <person name="Kuo A."/>
            <person name="Tritt A."/>
            <person name="Lipzen A."/>
            <person name="He G."/>
            <person name="Yan M."/>
            <person name="Ng V."/>
            <person name="Cullen D."/>
            <person name="Martin F."/>
            <person name="Rosso M.-N."/>
            <person name="Henrissat B."/>
            <person name="Hibbett D."/>
            <person name="Martinez A.T."/>
            <person name="Grigoriev I.V."/>
        </authorList>
    </citation>
    <scope>NUCLEOTIDE SEQUENCE</scope>
    <source>
        <strain evidence="2">AH 40177</strain>
    </source>
</reference>
<dbReference type="Proteomes" id="UP000772434">
    <property type="component" value="Unassembled WGS sequence"/>
</dbReference>
<dbReference type="AlphaFoldDB" id="A0A9P5QBH2"/>
<feature type="compositionally biased region" description="Basic and acidic residues" evidence="1">
    <location>
        <begin position="133"/>
        <end position="150"/>
    </location>
</feature>
<dbReference type="OrthoDB" id="3067134at2759"/>
<sequence>MSTTLKNAEFARLFDLFDKLASRRSCPAADFGDSDDANTSPVPTQLQPVFRNLVALVTPRTTSGSARKGRRNPVAAPSSEVIESDSESIAKFPINKQYPFKFKLMLHKLYELEEWGEKVREVLERSQKEFKPLAEKENTREARKNKDQVEGKGGAVLEETVRSRADIGIQSQVKRKGRPRSHTMASFGKGKEATHNLGSMGSTARAEPRDDERAVKRRCVGRRKSLSGLSIGKKAVWVFDAAVASSEINERLREGDILAPSPSDRYGALQINRKTVPLRCRVSSDATSALAESKIQQIEVYNKRRSLSITVVRRP</sequence>
<gene>
    <name evidence="2" type="ORF">BDP27DRAFT_1281868</name>
</gene>
<dbReference type="EMBL" id="JADNRY010000002">
    <property type="protein sequence ID" value="KAF9077982.1"/>
    <property type="molecule type" value="Genomic_DNA"/>
</dbReference>
<name>A0A9P5QBH2_9AGAR</name>
<feature type="region of interest" description="Disordered" evidence="1">
    <location>
        <begin position="60"/>
        <end position="80"/>
    </location>
</feature>
<organism evidence="2 3">
    <name type="scientific">Rhodocollybia butyracea</name>
    <dbReference type="NCBI Taxonomy" id="206335"/>
    <lineage>
        <taxon>Eukaryota</taxon>
        <taxon>Fungi</taxon>
        <taxon>Dikarya</taxon>
        <taxon>Basidiomycota</taxon>
        <taxon>Agaricomycotina</taxon>
        <taxon>Agaricomycetes</taxon>
        <taxon>Agaricomycetidae</taxon>
        <taxon>Agaricales</taxon>
        <taxon>Marasmiineae</taxon>
        <taxon>Omphalotaceae</taxon>
        <taxon>Rhodocollybia</taxon>
    </lineage>
</organism>
<evidence type="ECO:0000313" key="3">
    <source>
        <dbReference type="Proteomes" id="UP000772434"/>
    </source>
</evidence>
<evidence type="ECO:0000313" key="2">
    <source>
        <dbReference type="EMBL" id="KAF9077982.1"/>
    </source>
</evidence>